<comment type="subcellular location">
    <subcellularLocation>
        <location evidence="1">Secreted</location>
    </subcellularLocation>
</comment>
<dbReference type="OrthoDB" id="2377576at2759"/>
<evidence type="ECO:0000256" key="2">
    <source>
        <dbReference type="ARBA" id="ARBA00022525"/>
    </source>
</evidence>
<accession>A0A397T620</accession>
<dbReference type="InterPro" id="IPR056861">
    <property type="entry name" value="HMCN1-like_VWA"/>
</dbReference>
<evidence type="ECO:0000256" key="1">
    <source>
        <dbReference type="ARBA" id="ARBA00004613"/>
    </source>
</evidence>
<feature type="domain" description="Hemicentin-1-like von Willebrand factor A" evidence="4">
    <location>
        <begin position="5"/>
        <end position="101"/>
    </location>
</feature>
<evidence type="ECO:0000313" key="6">
    <source>
        <dbReference type="Proteomes" id="UP000265703"/>
    </source>
</evidence>
<feature type="non-terminal residue" evidence="5">
    <location>
        <position position="1"/>
    </location>
</feature>
<dbReference type="PANTHER" id="PTHR47763:SF4">
    <property type="entry name" value="ALPHA-PROTEIN KINASE VWKA"/>
    <property type="match status" value="1"/>
</dbReference>
<dbReference type="AlphaFoldDB" id="A0A397T620"/>
<evidence type="ECO:0000256" key="3">
    <source>
        <dbReference type="ARBA" id="ARBA00022729"/>
    </source>
</evidence>
<dbReference type="InterPro" id="IPR036465">
    <property type="entry name" value="vWFA_dom_sf"/>
</dbReference>
<dbReference type="SUPFAM" id="SSF53300">
    <property type="entry name" value="vWA-like"/>
    <property type="match status" value="1"/>
</dbReference>
<organism evidence="5 6">
    <name type="scientific">Glomus cerebriforme</name>
    <dbReference type="NCBI Taxonomy" id="658196"/>
    <lineage>
        <taxon>Eukaryota</taxon>
        <taxon>Fungi</taxon>
        <taxon>Fungi incertae sedis</taxon>
        <taxon>Mucoromycota</taxon>
        <taxon>Glomeromycotina</taxon>
        <taxon>Glomeromycetes</taxon>
        <taxon>Glomerales</taxon>
        <taxon>Glomeraceae</taxon>
        <taxon>Glomus</taxon>
    </lineage>
</organism>
<comment type="caution">
    <text evidence="5">The sequence shown here is derived from an EMBL/GenBank/DDBJ whole genome shotgun (WGS) entry which is preliminary data.</text>
</comment>
<dbReference type="PANTHER" id="PTHR47763">
    <property type="entry name" value="ALPHA-PROTEIN KINASE VWKA"/>
    <property type="match status" value="1"/>
</dbReference>
<dbReference type="InterPro" id="IPR052969">
    <property type="entry name" value="Thr-specific_kinase-like"/>
</dbReference>
<keyword evidence="3" id="KW-0732">Signal</keyword>
<sequence>MEVDLCFVMDCTGSMGGHIEGAKNSIKEVAEYMAKMEPAIKIRVGFCGYRDHCDNHNRLQIFDFTNSCDEFKNNVSNVSATGGGDSPEDVLGGLNAAVHMTWRNPTRVLLHIGDYPPHGRRFHNIDDNYPDGDPNGLTAECVLEEMKSAGIHYFFGKITNETATMIRIFQGIIGEYPVFDLETAKPEDLVKKFFEAACSAITTAISLRE</sequence>
<dbReference type="STRING" id="658196.A0A397T620"/>
<keyword evidence="6" id="KW-1185">Reference proteome</keyword>
<dbReference type="Gene3D" id="3.40.50.410">
    <property type="entry name" value="von Willebrand factor, type A domain"/>
    <property type="match status" value="1"/>
</dbReference>
<dbReference type="CDD" id="cd00198">
    <property type="entry name" value="vWFA"/>
    <property type="match status" value="1"/>
</dbReference>
<dbReference type="EMBL" id="QKYT01000142">
    <property type="protein sequence ID" value="RIA91785.1"/>
    <property type="molecule type" value="Genomic_DNA"/>
</dbReference>
<evidence type="ECO:0000313" key="5">
    <source>
        <dbReference type="EMBL" id="RIA91785.1"/>
    </source>
</evidence>
<proteinExistence type="predicted"/>
<dbReference type="Proteomes" id="UP000265703">
    <property type="component" value="Unassembled WGS sequence"/>
</dbReference>
<dbReference type="Pfam" id="PF25106">
    <property type="entry name" value="VWA_4"/>
    <property type="match status" value="1"/>
</dbReference>
<name>A0A397T620_9GLOM</name>
<protein>
    <recommendedName>
        <fullName evidence="4">Hemicentin-1-like von Willebrand factor A domain-containing protein</fullName>
    </recommendedName>
</protein>
<reference evidence="5 6" key="1">
    <citation type="submission" date="2018-06" db="EMBL/GenBank/DDBJ databases">
        <title>Comparative genomics reveals the genomic features of Rhizophagus irregularis, R. cerebriforme, R. diaphanum and Gigaspora rosea, and their symbiotic lifestyle signature.</title>
        <authorList>
            <person name="Morin E."/>
            <person name="San Clemente H."/>
            <person name="Chen E.C.H."/>
            <person name="De La Providencia I."/>
            <person name="Hainaut M."/>
            <person name="Kuo A."/>
            <person name="Kohler A."/>
            <person name="Murat C."/>
            <person name="Tang N."/>
            <person name="Roy S."/>
            <person name="Loubradou J."/>
            <person name="Henrissat B."/>
            <person name="Grigoriev I.V."/>
            <person name="Corradi N."/>
            <person name="Roux C."/>
            <person name="Martin F.M."/>
        </authorList>
    </citation>
    <scope>NUCLEOTIDE SEQUENCE [LARGE SCALE GENOMIC DNA]</scope>
    <source>
        <strain evidence="5 6">DAOM 227022</strain>
    </source>
</reference>
<evidence type="ECO:0000259" key="4">
    <source>
        <dbReference type="Pfam" id="PF25106"/>
    </source>
</evidence>
<gene>
    <name evidence="5" type="ORF">C1645_766515</name>
</gene>
<keyword evidence="2" id="KW-0964">Secreted</keyword>